<keyword evidence="8" id="KW-1185">Reference proteome</keyword>
<dbReference type="PANTHER" id="PTHR22118:SF14">
    <property type="entry name" value="DYNEIN AXONEMAL ASSEMBLY FACTOR 3"/>
    <property type="match status" value="1"/>
</dbReference>
<dbReference type="Pfam" id="PF14737">
    <property type="entry name" value="DUF4470"/>
    <property type="match status" value="1"/>
</dbReference>
<evidence type="ECO:0000259" key="5">
    <source>
        <dbReference type="Pfam" id="PF14737"/>
    </source>
</evidence>
<comment type="caution">
    <text evidence="7">The sequence shown here is derived from an EMBL/GenBank/DDBJ whole genome shotgun (WGS) entry which is preliminary data.</text>
</comment>
<evidence type="ECO:0000259" key="6">
    <source>
        <dbReference type="Pfam" id="PF14740"/>
    </source>
</evidence>
<evidence type="ECO:0000256" key="3">
    <source>
        <dbReference type="ARBA" id="ARBA00022794"/>
    </source>
</evidence>
<comment type="subcellular location">
    <subcellularLocation>
        <location evidence="4">Dynein axonemal particle</location>
    </subcellularLocation>
</comment>
<organism evidence="7 8">
    <name type="scientific">Aphidius gifuensis</name>
    <name type="common">Parasitoid wasp</name>
    <dbReference type="NCBI Taxonomy" id="684658"/>
    <lineage>
        <taxon>Eukaryota</taxon>
        <taxon>Metazoa</taxon>
        <taxon>Ecdysozoa</taxon>
        <taxon>Arthropoda</taxon>
        <taxon>Hexapoda</taxon>
        <taxon>Insecta</taxon>
        <taxon>Pterygota</taxon>
        <taxon>Neoptera</taxon>
        <taxon>Endopterygota</taxon>
        <taxon>Hymenoptera</taxon>
        <taxon>Apocrita</taxon>
        <taxon>Ichneumonoidea</taxon>
        <taxon>Braconidae</taxon>
        <taxon>Aphidiinae</taxon>
        <taxon>Aphidius</taxon>
    </lineage>
</organism>
<dbReference type="EMBL" id="JACMRX010000004">
    <property type="protein sequence ID" value="KAF7991171.1"/>
    <property type="molecule type" value="Genomic_DNA"/>
</dbReference>
<dbReference type="InterPro" id="IPR027974">
    <property type="entry name" value="DUF4470"/>
</dbReference>
<dbReference type="InterPro" id="IPR028235">
    <property type="entry name" value="DNAAF3_C"/>
</dbReference>
<dbReference type="GO" id="GO:0070286">
    <property type="term" value="P:axonemal dynein complex assembly"/>
    <property type="evidence" value="ECO:0007669"/>
    <property type="project" value="InterPro"/>
</dbReference>
<feature type="domain" description="Dynein assembly factor 3 C-terminal" evidence="6">
    <location>
        <begin position="129"/>
        <end position="426"/>
    </location>
</feature>
<evidence type="ECO:0000313" key="7">
    <source>
        <dbReference type="EMBL" id="KAF7991171.1"/>
    </source>
</evidence>
<feature type="domain" description="DUF4470" evidence="5">
    <location>
        <begin position="2"/>
        <end position="101"/>
    </location>
</feature>
<keyword evidence="2" id="KW-0963">Cytoplasm</keyword>
<dbReference type="GO" id="GO:0120293">
    <property type="term" value="C:dynein axonemal particle"/>
    <property type="evidence" value="ECO:0007669"/>
    <property type="project" value="UniProtKB-SubCell"/>
</dbReference>
<comment type="similarity">
    <text evidence="1">Belongs to the DNAAF3 family.</text>
</comment>
<dbReference type="GO" id="GO:0044458">
    <property type="term" value="P:motile cilium assembly"/>
    <property type="evidence" value="ECO:0007669"/>
    <property type="project" value="TreeGrafter"/>
</dbReference>
<proteinExistence type="inferred from homology"/>
<dbReference type="InterPro" id="IPR039304">
    <property type="entry name" value="DNAAF3"/>
</dbReference>
<gene>
    <name evidence="7" type="ORF">HCN44_002733</name>
</gene>
<evidence type="ECO:0000313" key="8">
    <source>
        <dbReference type="Proteomes" id="UP000639338"/>
    </source>
</evidence>
<dbReference type="AlphaFoldDB" id="A0A834XUT1"/>
<reference evidence="7 8" key="1">
    <citation type="submission" date="2020-08" db="EMBL/GenBank/DDBJ databases">
        <title>Aphidius gifuensis genome sequencing and assembly.</title>
        <authorList>
            <person name="Du Z."/>
        </authorList>
    </citation>
    <scope>NUCLEOTIDE SEQUENCE [LARGE SCALE GENOMIC DNA]</scope>
    <source>
        <strain evidence="7">YNYX2018</strain>
        <tissue evidence="7">Adults</tissue>
    </source>
</reference>
<sequence length="442" mass="51300">MFWGNSPPLDLQNEIYKNNEESNELNTLDILIVGGTDARHIIKTLSECYCHQEIIINFHSIEATPEAIARSILQLDIALDKNLGLLEASRYFLEILGNTLLTPATGKHIVRASQRLIKIVTQTFTCSWLNLEGLKYKDRDLIEGIFKFWSRALCDGVPILDYWDRRIRKNLKTRYDYRDGVFDWDYNMILKDKNLPNLTIQEYKFWRNNGVAFTWIETDPSRSNPTLLNHIIPVGGGFIHYAYQGDITNGPFFTWALDESEKNKKLRATDVAEKQIMKSIYQIRSNEICPDNVIAAHRDSSILDGTLVTQILDSDAEQEPWKLEELLVKKNDINPWIDLKNSMISFYLPSFIERCKTKEQYKNKFNVVFIANNMTNQLPNLIDSIKKGSLILIESRKFMTELRKEDHIKFSEDIQKIADDIGLKKVTSFDSHSDIFARFIKE</sequence>
<protein>
    <recommendedName>
        <fullName evidence="9">Dynein assembly factor 3, axonemal</fullName>
    </recommendedName>
</protein>
<evidence type="ECO:0000256" key="4">
    <source>
        <dbReference type="ARBA" id="ARBA00024190"/>
    </source>
</evidence>
<dbReference type="PANTHER" id="PTHR22118">
    <property type="entry name" value="DYNEIN ASSEMBLY FACTOR 3, AXONEMAL"/>
    <property type="match status" value="1"/>
</dbReference>
<dbReference type="OrthoDB" id="538817at2759"/>
<dbReference type="Proteomes" id="UP000639338">
    <property type="component" value="Unassembled WGS sequence"/>
</dbReference>
<accession>A0A834XUT1</accession>
<evidence type="ECO:0000256" key="2">
    <source>
        <dbReference type="ARBA" id="ARBA00022490"/>
    </source>
</evidence>
<evidence type="ECO:0008006" key="9">
    <source>
        <dbReference type="Google" id="ProtNLM"/>
    </source>
</evidence>
<name>A0A834XUT1_APHGI</name>
<dbReference type="Pfam" id="PF14740">
    <property type="entry name" value="DUF4471"/>
    <property type="match status" value="1"/>
</dbReference>
<keyword evidence="3" id="KW-0970">Cilium biogenesis/degradation</keyword>
<evidence type="ECO:0000256" key="1">
    <source>
        <dbReference type="ARBA" id="ARBA00010449"/>
    </source>
</evidence>